<keyword evidence="3" id="KW-0560">Oxidoreductase</keyword>
<dbReference type="PANTHER" id="PTHR46865:SF2">
    <property type="entry name" value="MONOOXYGENASE"/>
    <property type="match status" value="1"/>
</dbReference>
<protein>
    <submittedName>
        <fullName evidence="6">Related to salicylate 1-monooxygenase</fullName>
    </submittedName>
</protein>
<dbReference type="Gene3D" id="3.50.50.60">
    <property type="entry name" value="FAD/NAD(P)-binding domain"/>
    <property type="match status" value="1"/>
</dbReference>
<evidence type="ECO:0000256" key="1">
    <source>
        <dbReference type="ARBA" id="ARBA00022630"/>
    </source>
</evidence>
<dbReference type="AlphaFoldDB" id="A0AAI9EBC9"/>
<proteinExistence type="predicted"/>
<dbReference type="InterPro" id="IPR036188">
    <property type="entry name" value="FAD/NAD-bd_sf"/>
</dbReference>
<name>A0AAI9EBC9_9PEZI</name>
<comment type="caution">
    <text evidence="6">The sequence shown here is derived from an EMBL/GenBank/DDBJ whole genome shotgun (WGS) entry which is preliminary data.</text>
</comment>
<dbReference type="InterPro" id="IPR051704">
    <property type="entry name" value="FAD_aromatic-hydroxylase"/>
</dbReference>
<evidence type="ECO:0000256" key="3">
    <source>
        <dbReference type="ARBA" id="ARBA00023002"/>
    </source>
</evidence>
<dbReference type="Proteomes" id="UP001296104">
    <property type="component" value="Unassembled WGS sequence"/>
</dbReference>
<evidence type="ECO:0000256" key="2">
    <source>
        <dbReference type="ARBA" id="ARBA00022827"/>
    </source>
</evidence>
<keyword evidence="4" id="KW-0812">Transmembrane</keyword>
<keyword evidence="1" id="KW-0285">Flavoprotein</keyword>
<feature type="transmembrane region" description="Helical" evidence="4">
    <location>
        <begin position="371"/>
        <end position="388"/>
    </location>
</feature>
<evidence type="ECO:0000259" key="5">
    <source>
        <dbReference type="Pfam" id="PF01494"/>
    </source>
</evidence>
<dbReference type="InterPro" id="IPR002938">
    <property type="entry name" value="FAD-bd"/>
</dbReference>
<evidence type="ECO:0000256" key="4">
    <source>
        <dbReference type="SAM" id="Phobius"/>
    </source>
</evidence>
<dbReference type="GO" id="GO:0016491">
    <property type="term" value="F:oxidoreductase activity"/>
    <property type="evidence" value="ECO:0007669"/>
    <property type="project" value="UniProtKB-KW"/>
</dbReference>
<accession>A0AAI9EBC9</accession>
<keyword evidence="4" id="KW-1133">Transmembrane helix</keyword>
<feature type="domain" description="FAD-binding" evidence="5">
    <location>
        <begin position="6"/>
        <end position="352"/>
    </location>
</feature>
<gene>
    <name evidence="6" type="ORF">LECACI_7A006949</name>
</gene>
<reference evidence="6" key="1">
    <citation type="submission" date="2023-11" db="EMBL/GenBank/DDBJ databases">
        <authorList>
            <person name="Alioto T."/>
            <person name="Alioto T."/>
            <person name="Gomez Garrido J."/>
        </authorList>
    </citation>
    <scope>NUCLEOTIDE SEQUENCE</scope>
</reference>
<sequence length="414" mass="45488">MSQKQHILISGAGIAGPTIAHFLSQTPHSSFHITIIERAPAPRPGGQSVDVRGHGLTVVQRMGLEDTIRSRATNEKGLRFVDSNDTVKAEFPVGEGEGFTGDIEILRGDLAGVLYDRTRGIGEIEYVFGERVSHLVEGNDGIHVEFENGLPGMRVDAVIAADGWASRTRKLAFGANVSKDAVKDLGQWAAWFTIPRSETDSRWARWYNAPGKRMMLLRPDNESVSRTSLWIMPPQDDKTMDHMAKASTPDQKAHWSQLFKDAGWEAQRVLRGLQAADDFYMQKIAQVKMPRWSSGRVALAGDAGYCPSPISGMGTTVALVGAYVLAGEIANHPNDLARAFEAYETRMRAFVATAQKLAPGAPSMANPQTQWGIWILYLFLGLVAWTGIMEKMGASFSPPAKAMELPEYEFGKKR</sequence>
<dbReference type="PRINTS" id="PR00420">
    <property type="entry name" value="RNGMNOXGNASE"/>
</dbReference>
<dbReference type="EMBL" id="CAVMBE010000053">
    <property type="protein sequence ID" value="CAK4031791.1"/>
    <property type="molecule type" value="Genomic_DNA"/>
</dbReference>
<dbReference type="PANTHER" id="PTHR46865">
    <property type="entry name" value="OXIDOREDUCTASE-RELATED"/>
    <property type="match status" value="1"/>
</dbReference>
<dbReference type="Gene3D" id="3.30.9.10">
    <property type="entry name" value="D-Amino Acid Oxidase, subunit A, domain 2"/>
    <property type="match status" value="1"/>
</dbReference>
<evidence type="ECO:0000313" key="6">
    <source>
        <dbReference type="EMBL" id="CAK4031791.1"/>
    </source>
</evidence>
<keyword evidence="4" id="KW-0472">Membrane</keyword>
<organism evidence="6 7">
    <name type="scientific">Lecanosticta acicola</name>
    <dbReference type="NCBI Taxonomy" id="111012"/>
    <lineage>
        <taxon>Eukaryota</taxon>
        <taxon>Fungi</taxon>
        <taxon>Dikarya</taxon>
        <taxon>Ascomycota</taxon>
        <taxon>Pezizomycotina</taxon>
        <taxon>Dothideomycetes</taxon>
        <taxon>Dothideomycetidae</taxon>
        <taxon>Mycosphaerellales</taxon>
        <taxon>Mycosphaerellaceae</taxon>
        <taxon>Lecanosticta</taxon>
    </lineage>
</organism>
<dbReference type="GO" id="GO:0071949">
    <property type="term" value="F:FAD binding"/>
    <property type="evidence" value="ECO:0007669"/>
    <property type="project" value="InterPro"/>
</dbReference>
<keyword evidence="2" id="KW-0274">FAD</keyword>
<evidence type="ECO:0000313" key="7">
    <source>
        <dbReference type="Proteomes" id="UP001296104"/>
    </source>
</evidence>
<keyword evidence="7" id="KW-1185">Reference proteome</keyword>
<dbReference type="Pfam" id="PF01494">
    <property type="entry name" value="FAD_binding_3"/>
    <property type="match status" value="1"/>
</dbReference>
<dbReference type="SUPFAM" id="SSF51905">
    <property type="entry name" value="FAD/NAD(P)-binding domain"/>
    <property type="match status" value="1"/>
</dbReference>